<dbReference type="PANTHER" id="PTHR13989:SF16">
    <property type="entry name" value="REPLICATION PROTEIN A2"/>
    <property type="match status" value="1"/>
</dbReference>
<proteinExistence type="inferred from homology"/>
<evidence type="ECO:0000256" key="2">
    <source>
        <dbReference type="ARBA" id="ARBA00007815"/>
    </source>
</evidence>
<evidence type="ECO:0000256" key="4">
    <source>
        <dbReference type="ARBA" id="ARBA00023125"/>
    </source>
</evidence>
<dbReference type="InterPro" id="IPR036388">
    <property type="entry name" value="WH-like_DNA-bd_sf"/>
</dbReference>
<accession>A0A0M9VQT5</accession>
<dbReference type="GO" id="GO:0003697">
    <property type="term" value="F:single-stranded DNA binding"/>
    <property type="evidence" value="ECO:0007669"/>
    <property type="project" value="TreeGrafter"/>
</dbReference>
<dbReference type="GO" id="GO:0005662">
    <property type="term" value="C:DNA replication factor A complex"/>
    <property type="evidence" value="ECO:0007669"/>
    <property type="project" value="TreeGrafter"/>
</dbReference>
<dbReference type="RefSeq" id="XP_017993481.1">
    <property type="nucleotide sequence ID" value="XM_018137717.1"/>
</dbReference>
<keyword evidence="4" id="KW-0238">DNA-binding</keyword>
<dbReference type="InterPro" id="IPR014892">
    <property type="entry name" value="RPA_C"/>
</dbReference>
<dbReference type="OrthoDB" id="25571at2759"/>
<dbReference type="GO" id="GO:0006289">
    <property type="term" value="P:nucleotide-excision repair"/>
    <property type="evidence" value="ECO:0007669"/>
    <property type="project" value="TreeGrafter"/>
</dbReference>
<organism evidence="8 9">
    <name type="scientific">Malassezia pachydermatis</name>
    <dbReference type="NCBI Taxonomy" id="77020"/>
    <lineage>
        <taxon>Eukaryota</taxon>
        <taxon>Fungi</taxon>
        <taxon>Dikarya</taxon>
        <taxon>Basidiomycota</taxon>
        <taxon>Ustilaginomycotina</taxon>
        <taxon>Malasseziomycetes</taxon>
        <taxon>Malasseziales</taxon>
        <taxon>Malasseziaceae</taxon>
        <taxon>Malassezia</taxon>
    </lineage>
</organism>
<evidence type="ECO:0000259" key="6">
    <source>
        <dbReference type="Pfam" id="PF01336"/>
    </source>
</evidence>
<dbReference type="SUPFAM" id="SSF50249">
    <property type="entry name" value="Nucleic acid-binding proteins"/>
    <property type="match status" value="1"/>
</dbReference>
<dbReference type="InterPro" id="IPR040260">
    <property type="entry name" value="RFA2-like"/>
</dbReference>
<dbReference type="InterPro" id="IPR036390">
    <property type="entry name" value="WH_DNA-bd_sf"/>
</dbReference>
<dbReference type="VEuPathDB" id="FungiDB:Malapachy_3240"/>
<dbReference type="InterPro" id="IPR012340">
    <property type="entry name" value="NA-bd_OB-fold"/>
</dbReference>
<dbReference type="InterPro" id="IPR004365">
    <property type="entry name" value="NA-bd_OB_tRNA"/>
</dbReference>
<gene>
    <name evidence="8" type="ORF">Malapachy_3240</name>
</gene>
<dbReference type="Pfam" id="PF01336">
    <property type="entry name" value="tRNA_anti-codon"/>
    <property type="match status" value="1"/>
</dbReference>
<comment type="subcellular location">
    <subcellularLocation>
        <location evidence="1">Nucleus</location>
    </subcellularLocation>
</comment>
<dbReference type="AlphaFoldDB" id="A0A0M9VQT5"/>
<name>A0A0M9VQT5_9BASI</name>
<dbReference type="GeneID" id="28729593"/>
<dbReference type="PIRSF" id="PIRSF036949">
    <property type="entry name" value="RPA32"/>
    <property type="match status" value="1"/>
</dbReference>
<protein>
    <submittedName>
        <fullName evidence="8">Rfa2-dna replication factor 36 kDa subunit</fullName>
    </submittedName>
</protein>
<dbReference type="Proteomes" id="UP000037751">
    <property type="component" value="Unassembled WGS sequence"/>
</dbReference>
<evidence type="ECO:0000313" key="8">
    <source>
        <dbReference type="EMBL" id="KOS15849.1"/>
    </source>
</evidence>
<sequence>MQRGTNSLRPVTIRQVLNASQPHSDAPFVFDDAELSQVSLVAWIRSINRNTTNVQYTLDDGTGQIDVRQWVDHSLDEGGQTEEFTENQFVRILGEIKSFNNKRSITAASVAVIEDHNEYLFHQLEVIQAHLALLKGGSVRLTCLTHIQTSKVPASSVEASAYNDAALNSADPMATDLSHLTPLQRKIYQAIAAEAPDWPEGVDIQQVFQRCKNTDPAQVQDAIDELANDGYIYQASDETHYLTTAG</sequence>
<reference evidence="8 9" key="1">
    <citation type="submission" date="2015-07" db="EMBL/GenBank/DDBJ databases">
        <title>Draft Genome Sequence of Malassezia furfur CBS1878 and Malassezia pachydermatis CBS1879.</title>
        <authorList>
            <person name="Triana S."/>
            <person name="Ohm R."/>
            <person name="Gonzalez A."/>
            <person name="DeCock H."/>
            <person name="Restrepo S."/>
            <person name="Celis A."/>
        </authorList>
    </citation>
    <scope>NUCLEOTIDE SEQUENCE [LARGE SCALE GENOMIC DNA]</scope>
    <source>
        <strain evidence="8 9">CBS 1879</strain>
    </source>
</reference>
<dbReference type="Gene3D" id="1.10.10.10">
    <property type="entry name" value="Winged helix-like DNA-binding domain superfamily/Winged helix DNA-binding domain"/>
    <property type="match status" value="1"/>
</dbReference>
<feature type="domain" description="OB" evidence="6">
    <location>
        <begin position="38"/>
        <end position="111"/>
    </location>
</feature>
<keyword evidence="3" id="KW-0235">DNA replication</keyword>
<keyword evidence="9" id="KW-1185">Reference proteome</keyword>
<dbReference type="Pfam" id="PF08784">
    <property type="entry name" value="RPA_C"/>
    <property type="match status" value="1"/>
</dbReference>
<evidence type="ECO:0000256" key="1">
    <source>
        <dbReference type="ARBA" id="ARBA00004123"/>
    </source>
</evidence>
<comment type="similarity">
    <text evidence="2">Belongs to the replication factor A protein 2 family.</text>
</comment>
<dbReference type="PANTHER" id="PTHR13989">
    <property type="entry name" value="REPLICATION PROTEIN A-RELATED"/>
    <property type="match status" value="1"/>
</dbReference>
<evidence type="ECO:0000256" key="3">
    <source>
        <dbReference type="ARBA" id="ARBA00022705"/>
    </source>
</evidence>
<comment type="caution">
    <text evidence="8">The sequence shown here is derived from an EMBL/GenBank/DDBJ whole genome shotgun (WGS) entry which is preliminary data.</text>
</comment>
<evidence type="ECO:0000313" key="9">
    <source>
        <dbReference type="Proteomes" id="UP000037751"/>
    </source>
</evidence>
<dbReference type="GO" id="GO:0035861">
    <property type="term" value="C:site of double-strand break"/>
    <property type="evidence" value="ECO:0007669"/>
    <property type="project" value="TreeGrafter"/>
</dbReference>
<feature type="domain" description="Replication protein A C-terminal" evidence="7">
    <location>
        <begin position="154"/>
        <end position="238"/>
    </location>
</feature>
<dbReference type="GO" id="GO:0000781">
    <property type="term" value="C:chromosome, telomeric region"/>
    <property type="evidence" value="ECO:0007669"/>
    <property type="project" value="TreeGrafter"/>
</dbReference>
<dbReference type="Gene3D" id="2.40.50.140">
    <property type="entry name" value="Nucleic acid-binding proteins"/>
    <property type="match status" value="1"/>
</dbReference>
<dbReference type="EMBL" id="LGAV01000001">
    <property type="protein sequence ID" value="KOS15849.1"/>
    <property type="molecule type" value="Genomic_DNA"/>
</dbReference>
<dbReference type="GO" id="GO:0000724">
    <property type="term" value="P:double-strand break repair via homologous recombination"/>
    <property type="evidence" value="ECO:0007669"/>
    <property type="project" value="TreeGrafter"/>
</dbReference>
<dbReference type="InterPro" id="IPR014646">
    <property type="entry name" value="Rfa2/RPA32"/>
</dbReference>
<evidence type="ECO:0000259" key="7">
    <source>
        <dbReference type="Pfam" id="PF08784"/>
    </source>
</evidence>
<evidence type="ECO:0000256" key="5">
    <source>
        <dbReference type="ARBA" id="ARBA00023242"/>
    </source>
</evidence>
<dbReference type="CDD" id="cd04478">
    <property type="entry name" value="RPA2_DBD_D"/>
    <property type="match status" value="1"/>
</dbReference>
<keyword evidence="5" id="KW-0539">Nucleus</keyword>
<dbReference type="GO" id="GO:0006260">
    <property type="term" value="P:DNA replication"/>
    <property type="evidence" value="ECO:0007669"/>
    <property type="project" value="UniProtKB-KW"/>
</dbReference>
<dbReference type="SUPFAM" id="SSF46785">
    <property type="entry name" value="Winged helix' DNA-binding domain"/>
    <property type="match status" value="1"/>
</dbReference>
<dbReference type="STRING" id="77020.A0A0M9VQT5"/>